<dbReference type="InterPro" id="IPR001283">
    <property type="entry name" value="CRISP-related"/>
</dbReference>
<organism evidence="5">
    <name type="scientific">Volvox carteri f. nagariensis</name>
    <dbReference type="NCBI Taxonomy" id="3068"/>
    <lineage>
        <taxon>Eukaryota</taxon>
        <taxon>Viridiplantae</taxon>
        <taxon>Chlorophyta</taxon>
        <taxon>core chlorophytes</taxon>
        <taxon>Chlorophyceae</taxon>
        <taxon>CS clade</taxon>
        <taxon>Chlamydomonadales</taxon>
        <taxon>Volvocaceae</taxon>
        <taxon>Volvox</taxon>
    </lineage>
</organism>
<accession>D8U0A0</accession>
<dbReference type="OrthoDB" id="337038at2759"/>
<gene>
    <name evidence="4" type="ORF">VOLCADRAFT_92694</name>
</gene>
<dbReference type="EMBL" id="GL378348">
    <property type="protein sequence ID" value="EFJ46825.1"/>
    <property type="molecule type" value="Genomic_DNA"/>
</dbReference>
<dbReference type="InParanoid" id="D8U0A0"/>
<dbReference type="Proteomes" id="UP000001058">
    <property type="component" value="Unassembled WGS sequence"/>
</dbReference>
<dbReference type="Gene3D" id="3.40.33.10">
    <property type="entry name" value="CAP"/>
    <property type="match status" value="1"/>
</dbReference>
<keyword evidence="5" id="KW-1185">Reference proteome</keyword>
<evidence type="ECO:0000313" key="5">
    <source>
        <dbReference type="Proteomes" id="UP000001058"/>
    </source>
</evidence>
<dbReference type="GO" id="GO:0005576">
    <property type="term" value="C:extracellular region"/>
    <property type="evidence" value="ECO:0007669"/>
    <property type="project" value="InterPro"/>
</dbReference>
<dbReference type="InterPro" id="IPR035940">
    <property type="entry name" value="CAP_sf"/>
</dbReference>
<keyword evidence="2" id="KW-0568">Pathogenesis-related protein</keyword>
<dbReference type="RefSeq" id="XP_002952034.1">
    <property type="nucleotide sequence ID" value="XM_002951988.1"/>
</dbReference>
<dbReference type="InterPro" id="IPR018244">
    <property type="entry name" value="Allrgn_V5/Tpx1_CS"/>
</dbReference>
<dbReference type="SMART" id="SM00198">
    <property type="entry name" value="SCP"/>
    <property type="match status" value="1"/>
</dbReference>
<proteinExistence type="predicted"/>
<dbReference type="PROSITE" id="PS01009">
    <property type="entry name" value="CRISP_1"/>
    <property type="match status" value="1"/>
</dbReference>
<dbReference type="PRINTS" id="PR00838">
    <property type="entry name" value="V5ALLERGEN"/>
</dbReference>
<dbReference type="eggNOG" id="KOG3017">
    <property type="taxonomic scope" value="Eukaryota"/>
</dbReference>
<name>D8U0A0_VOLCA</name>
<sequence length="167" mass="18353">MPGGNCSDVVALINATNTYRAWHQAPNLAWSNTLAADAQAYAEELAANQCELEHAPVGGECLYGLASYPKPDWSCKRAVDAWYSEVKLYDFTAQYPYDYNIPRGTGHFVQLVWRSSAVFGCGVGKADVPMSRMPGGYGGCKVVVCRFQSGFKASNSQFQLNVFPRVY</sequence>
<dbReference type="KEGG" id="vcn:VOLCADRAFT_92694"/>
<reference evidence="4 5" key="1">
    <citation type="journal article" date="2010" name="Science">
        <title>Genomic analysis of organismal complexity in the multicellular green alga Volvox carteri.</title>
        <authorList>
            <person name="Prochnik S.E."/>
            <person name="Umen J."/>
            <person name="Nedelcu A.M."/>
            <person name="Hallmann A."/>
            <person name="Miller S.M."/>
            <person name="Nishii I."/>
            <person name="Ferris P."/>
            <person name="Kuo A."/>
            <person name="Mitros T."/>
            <person name="Fritz-Laylin L.K."/>
            <person name="Hellsten U."/>
            <person name="Chapman J."/>
            <person name="Simakov O."/>
            <person name="Rensing S.A."/>
            <person name="Terry A."/>
            <person name="Pangilinan J."/>
            <person name="Kapitonov V."/>
            <person name="Jurka J."/>
            <person name="Salamov A."/>
            <person name="Shapiro H."/>
            <person name="Schmutz J."/>
            <person name="Grimwood J."/>
            <person name="Lindquist E."/>
            <person name="Lucas S."/>
            <person name="Grigoriev I.V."/>
            <person name="Schmitt R."/>
            <person name="Kirk D."/>
            <person name="Rokhsar D.S."/>
        </authorList>
    </citation>
    <scope>NUCLEOTIDE SEQUENCE [LARGE SCALE GENOMIC DNA]</scope>
    <source>
        <strain evidence="5">f. Nagariensis / Eve</strain>
    </source>
</reference>
<dbReference type="PRINTS" id="PR00837">
    <property type="entry name" value="V5TPXLIKE"/>
</dbReference>
<dbReference type="SUPFAM" id="SSF55797">
    <property type="entry name" value="PR-1-like"/>
    <property type="match status" value="1"/>
</dbReference>
<keyword evidence="2" id="KW-0611">Plant defense</keyword>
<evidence type="ECO:0000256" key="2">
    <source>
        <dbReference type="ARBA" id="ARBA00023265"/>
    </source>
</evidence>
<dbReference type="AlphaFoldDB" id="D8U0A0"/>
<dbReference type="Pfam" id="PF00188">
    <property type="entry name" value="CAP"/>
    <property type="match status" value="1"/>
</dbReference>
<dbReference type="PANTHER" id="PTHR10334">
    <property type="entry name" value="CYSTEINE-RICH SECRETORY PROTEIN-RELATED"/>
    <property type="match status" value="1"/>
</dbReference>
<dbReference type="InterPro" id="IPR002413">
    <property type="entry name" value="V5_allergen-like"/>
</dbReference>
<protein>
    <recommendedName>
        <fullName evidence="3">SCP domain-containing protein</fullName>
    </recommendedName>
</protein>
<evidence type="ECO:0000313" key="4">
    <source>
        <dbReference type="EMBL" id="EFJ46825.1"/>
    </source>
</evidence>
<evidence type="ECO:0000259" key="3">
    <source>
        <dbReference type="SMART" id="SM00198"/>
    </source>
</evidence>
<dbReference type="InterPro" id="IPR014044">
    <property type="entry name" value="CAP_dom"/>
</dbReference>
<evidence type="ECO:0000256" key="1">
    <source>
        <dbReference type="ARBA" id="ARBA00003143"/>
    </source>
</evidence>
<dbReference type="GeneID" id="9628365"/>
<comment type="function">
    <text evidence="1">Probably involved in the defense reaction of plants against pathogens.</text>
</comment>
<feature type="domain" description="SCP" evidence="3">
    <location>
        <begin position="7"/>
        <end position="154"/>
    </location>
</feature>